<name>A0A8X8H3G5_9RHOB</name>
<protein>
    <submittedName>
        <fullName evidence="1">DUF1800 domain-containing protein</fullName>
    </submittedName>
</protein>
<dbReference type="Pfam" id="PF08811">
    <property type="entry name" value="DUF1800"/>
    <property type="match status" value="1"/>
</dbReference>
<evidence type="ECO:0000313" key="2">
    <source>
        <dbReference type="Proteomes" id="UP000484076"/>
    </source>
</evidence>
<keyword evidence="2" id="KW-1185">Reference proteome</keyword>
<reference evidence="1" key="1">
    <citation type="submission" date="2020-05" db="EMBL/GenBank/DDBJ databases">
        <title>Fertoebacter nigrum gen. nov., sp. nov., a new member of the family Rhodobacteraceae.</title>
        <authorList>
            <person name="Szuroczki S."/>
            <person name="Abbaszade G."/>
            <person name="Buni D."/>
            <person name="Schumann P."/>
            <person name="Toth E."/>
        </authorList>
    </citation>
    <scope>NUCLEOTIDE SEQUENCE</scope>
    <source>
        <strain evidence="1">RG-N-1a</strain>
    </source>
</reference>
<dbReference type="EMBL" id="WHUT02000016">
    <property type="protein sequence ID" value="NUB46540.1"/>
    <property type="molecule type" value="Genomic_DNA"/>
</dbReference>
<sequence>MQGALLELIRFGYGPLGGPIGGPPAPPVAPGGLDPDRLLASLDAPDPVTRPGTAARLALLADQRRARDVAKAGGPKDDSAVKALRQLQREDAAHWVTGAATAASGFRERLVNFWANRLTVAPTRGEGVHFVQPYRDEVVRPHVAGRFATMLAAAAWHPAMLLYLDQARSVGPNSAYGLRRRAGLNENFAREFLELHSMGAGYTQADVTELARLLAGLNYAPEGAVFDAERAEPGPKTVLGAEYGTGPAEIARFIEALALRPETAGSVALALARHFLADDPPADLVARMAQTYLDAGSALPPVYRVLLEHPAAADPVLQKLRSPHEYLVASLRAFGLTGEEGPDQGGPKGGLKTGPALQAMGQPVFRPQGPDGWPDRAGDWITPPFLTARLDWAEKLARLYAERAEPAALARHLLGDAATDTIRAVGQAEQRWEGVAVLLASPAFMRR</sequence>
<dbReference type="InterPro" id="IPR014917">
    <property type="entry name" value="DUF1800"/>
</dbReference>
<dbReference type="RefSeq" id="WP_152828531.1">
    <property type="nucleotide sequence ID" value="NZ_WHUT02000016.1"/>
</dbReference>
<evidence type="ECO:0000313" key="1">
    <source>
        <dbReference type="EMBL" id="NUB46540.1"/>
    </source>
</evidence>
<organism evidence="1 2">
    <name type="scientific">Fertoeibacter niger</name>
    <dbReference type="NCBI Taxonomy" id="2656921"/>
    <lineage>
        <taxon>Bacteria</taxon>
        <taxon>Pseudomonadati</taxon>
        <taxon>Pseudomonadota</taxon>
        <taxon>Alphaproteobacteria</taxon>
        <taxon>Rhodobacterales</taxon>
        <taxon>Paracoccaceae</taxon>
        <taxon>Fertoeibacter</taxon>
    </lineage>
</organism>
<dbReference type="Proteomes" id="UP000484076">
    <property type="component" value="Unassembled WGS sequence"/>
</dbReference>
<proteinExistence type="predicted"/>
<accession>A0A8X8H3G5</accession>
<comment type="caution">
    <text evidence="1">The sequence shown here is derived from an EMBL/GenBank/DDBJ whole genome shotgun (WGS) entry which is preliminary data.</text>
</comment>
<dbReference type="AlphaFoldDB" id="A0A8X8H3G5"/>
<gene>
    <name evidence="1" type="ORF">GEU84_019280</name>
</gene>